<keyword evidence="4" id="KW-0732">Signal</keyword>
<accession>A0A7Y2H3F0</accession>
<keyword evidence="8" id="KW-0961">Cell wall biogenesis/degradation</keyword>
<keyword evidence="7" id="KW-0326">Glycosidase</keyword>
<dbReference type="CDD" id="cd04080">
    <property type="entry name" value="CBM6_cellulase-like"/>
    <property type="match status" value="1"/>
</dbReference>
<dbReference type="InterPro" id="IPR040720">
    <property type="entry name" value="GH81_C"/>
</dbReference>
<dbReference type="GO" id="GO:0000272">
    <property type="term" value="P:polysaccharide catabolic process"/>
    <property type="evidence" value="ECO:0007669"/>
    <property type="project" value="UniProtKB-KW"/>
</dbReference>
<dbReference type="InterPro" id="IPR035986">
    <property type="entry name" value="PKD_dom_sf"/>
</dbReference>
<gene>
    <name evidence="12" type="ORF">HKN21_14870</name>
</gene>
<dbReference type="Gene3D" id="2.60.40.4070">
    <property type="match status" value="1"/>
</dbReference>
<dbReference type="Gene3D" id="2.60.120.260">
    <property type="entry name" value="Galactose-binding domain-like"/>
    <property type="match status" value="1"/>
</dbReference>
<dbReference type="Pfam" id="PF18911">
    <property type="entry name" value="PKD_4"/>
    <property type="match status" value="1"/>
</dbReference>
<comment type="similarity">
    <text evidence="2">Belongs to the glycosyl hydrolase 81 family.</text>
</comment>
<dbReference type="InterPro" id="IPR005084">
    <property type="entry name" value="CBM6"/>
</dbReference>
<evidence type="ECO:0000256" key="1">
    <source>
        <dbReference type="ARBA" id="ARBA00000382"/>
    </source>
</evidence>
<comment type="catalytic activity">
    <reaction evidence="1">
        <text>Hydrolysis of (1-&gt;3)-beta-D-glucosidic linkages in (1-&gt;3)-beta-D-glucans.</text>
        <dbReference type="EC" id="3.2.1.39"/>
    </reaction>
</comment>
<dbReference type="SMART" id="SM00089">
    <property type="entry name" value="PKD"/>
    <property type="match status" value="1"/>
</dbReference>
<dbReference type="Pfam" id="PF03422">
    <property type="entry name" value="CBM_6"/>
    <property type="match status" value="1"/>
</dbReference>
<sequence length="514" mass="55984">MHSTWFGANPEFIHGINILPVHAGSLYLGHYPDYVLANYNEIVSERSGQPIIWQDILWEFLALSDPNLALSYYFADSTYTPFDGESRAHTMHWLFNLKKMGQVEPGILADTPTYAVFRDPAGDLTYVAYNAGTTNRLVTFTDSFSFTVGPGELKSHSTSSSNPNAPVVLLLPDKTSGKAPLSIQFQGSQSFDPNNLPLTYDWDFGGIGSSTQADTNFTFNAIGDHWVYLTVTNSDTLSSQDSVMVTVLPNGTPYFGSPVAVPGRIEAENYDLGGEGVAYHDVDANNIGLAYRPSEGVDLEGAAGGGFDVYWIVAGEWLEYTFSVAQAGTFRFTPYVATVPGFGNFTMSIDNVDVSGRRNVTSTGGWQFWSPIPIEPVTLGAGTHIMRFDIASDTDQTGWLFSLNYIDVDQLTVTSAPDDVGPTTFGIARSFPNPVRSRTTIEYTVPADGPVTVAIFDVRGRLVRTLVDESVASGTHTVSWDGKDNDGRPLASGIYYHRLETGGRAHMGKMVLVK</sequence>
<dbReference type="SUPFAM" id="SSF49299">
    <property type="entry name" value="PKD domain"/>
    <property type="match status" value="1"/>
</dbReference>
<feature type="domain" description="PKD" evidence="10">
    <location>
        <begin position="166"/>
        <end position="252"/>
    </location>
</feature>
<dbReference type="EMBL" id="JABDJR010000600">
    <property type="protein sequence ID" value="NNF08044.1"/>
    <property type="molecule type" value="Genomic_DNA"/>
</dbReference>
<dbReference type="Proteomes" id="UP000547674">
    <property type="component" value="Unassembled WGS sequence"/>
</dbReference>
<dbReference type="GO" id="GO:0052861">
    <property type="term" value="F:endo-1,3(4)-beta-glucanase activity"/>
    <property type="evidence" value="ECO:0007669"/>
    <property type="project" value="InterPro"/>
</dbReference>
<dbReference type="PROSITE" id="PS50093">
    <property type="entry name" value="PKD"/>
    <property type="match status" value="1"/>
</dbReference>
<name>A0A7Y2H3F0_UNCEI</name>
<evidence type="ECO:0000256" key="4">
    <source>
        <dbReference type="ARBA" id="ARBA00022729"/>
    </source>
</evidence>
<dbReference type="GO" id="GO:0042973">
    <property type="term" value="F:glucan endo-1,3-beta-D-glucosidase activity"/>
    <property type="evidence" value="ECO:0007669"/>
    <property type="project" value="UniProtKB-EC"/>
</dbReference>
<dbReference type="InterPro" id="IPR005200">
    <property type="entry name" value="Endo-beta-glucanase"/>
</dbReference>
<comment type="caution">
    <text evidence="12">The sequence shown here is derived from an EMBL/GenBank/DDBJ whole genome shotgun (WGS) entry which is preliminary data.</text>
</comment>
<dbReference type="PROSITE" id="PS51175">
    <property type="entry name" value="CBM6"/>
    <property type="match status" value="1"/>
</dbReference>
<evidence type="ECO:0000256" key="8">
    <source>
        <dbReference type="ARBA" id="ARBA00023316"/>
    </source>
</evidence>
<reference evidence="12 13" key="1">
    <citation type="submission" date="2020-03" db="EMBL/GenBank/DDBJ databases">
        <title>Metabolic flexibility allows generalist bacteria to become dominant in a frequently disturbed ecosystem.</title>
        <authorList>
            <person name="Chen Y.-J."/>
            <person name="Leung P.M."/>
            <person name="Bay S.K."/>
            <person name="Hugenholtz P."/>
            <person name="Kessler A.J."/>
            <person name="Shelley G."/>
            <person name="Waite D.W."/>
            <person name="Cook P.L."/>
            <person name="Greening C."/>
        </authorList>
    </citation>
    <scope>NUCLEOTIDE SEQUENCE [LARGE SCALE GENOMIC DNA]</scope>
    <source>
        <strain evidence="12">SS_bin_28</strain>
    </source>
</reference>
<dbReference type="CDD" id="cd00146">
    <property type="entry name" value="PKD"/>
    <property type="match status" value="1"/>
</dbReference>
<dbReference type="InterPro" id="IPR006584">
    <property type="entry name" value="Cellulose-bd_IV"/>
</dbReference>
<dbReference type="InterPro" id="IPR013783">
    <property type="entry name" value="Ig-like_fold"/>
</dbReference>
<evidence type="ECO:0000256" key="6">
    <source>
        <dbReference type="ARBA" id="ARBA00023277"/>
    </source>
</evidence>
<dbReference type="PROSITE" id="PS52008">
    <property type="entry name" value="GH81"/>
    <property type="match status" value="1"/>
</dbReference>
<organism evidence="12 13">
    <name type="scientific">Eiseniibacteriota bacterium</name>
    <dbReference type="NCBI Taxonomy" id="2212470"/>
    <lineage>
        <taxon>Bacteria</taxon>
        <taxon>Candidatus Eiseniibacteriota</taxon>
    </lineage>
</organism>
<dbReference type="GO" id="GO:0030246">
    <property type="term" value="F:carbohydrate binding"/>
    <property type="evidence" value="ECO:0007669"/>
    <property type="project" value="InterPro"/>
</dbReference>
<feature type="domain" description="CBM6" evidence="11">
    <location>
        <begin position="263"/>
        <end position="409"/>
    </location>
</feature>
<dbReference type="Pfam" id="PF13860">
    <property type="entry name" value="FlgD_ig"/>
    <property type="match status" value="1"/>
</dbReference>
<evidence type="ECO:0000259" key="10">
    <source>
        <dbReference type="PROSITE" id="PS50093"/>
    </source>
</evidence>
<dbReference type="InterPro" id="IPR008979">
    <property type="entry name" value="Galactose-bd-like_sf"/>
</dbReference>
<keyword evidence="9" id="KW-0624">Polysaccharide degradation</keyword>
<keyword evidence="6" id="KW-0119">Carbohydrate metabolism</keyword>
<dbReference type="GO" id="GO:0071555">
    <property type="term" value="P:cell wall organization"/>
    <property type="evidence" value="ECO:0007669"/>
    <property type="project" value="UniProtKB-KW"/>
</dbReference>
<evidence type="ECO:0000256" key="3">
    <source>
        <dbReference type="ARBA" id="ARBA00012780"/>
    </source>
</evidence>
<evidence type="ECO:0000313" key="13">
    <source>
        <dbReference type="Proteomes" id="UP000547674"/>
    </source>
</evidence>
<keyword evidence="5" id="KW-0378">Hydrolase</keyword>
<dbReference type="Gene3D" id="2.60.40.10">
    <property type="entry name" value="Immunoglobulins"/>
    <property type="match status" value="1"/>
</dbReference>
<dbReference type="AlphaFoldDB" id="A0A7Y2H3F0"/>
<dbReference type="EC" id="3.2.1.39" evidence="3"/>
<dbReference type="Pfam" id="PF17652">
    <property type="entry name" value="Glyco_hydro81C"/>
    <property type="match status" value="1"/>
</dbReference>
<dbReference type="SMART" id="SM00606">
    <property type="entry name" value="CBD_IV"/>
    <property type="match status" value="1"/>
</dbReference>
<evidence type="ECO:0000256" key="2">
    <source>
        <dbReference type="ARBA" id="ARBA00010730"/>
    </source>
</evidence>
<dbReference type="InterPro" id="IPR026444">
    <property type="entry name" value="Secre_tail"/>
</dbReference>
<evidence type="ECO:0000256" key="9">
    <source>
        <dbReference type="ARBA" id="ARBA00023326"/>
    </source>
</evidence>
<evidence type="ECO:0000259" key="11">
    <source>
        <dbReference type="PROSITE" id="PS51175"/>
    </source>
</evidence>
<dbReference type="SUPFAM" id="SSF49785">
    <property type="entry name" value="Galactose-binding domain-like"/>
    <property type="match status" value="1"/>
</dbReference>
<dbReference type="NCBIfam" id="TIGR04183">
    <property type="entry name" value="Por_Secre_tail"/>
    <property type="match status" value="1"/>
</dbReference>
<evidence type="ECO:0000313" key="12">
    <source>
        <dbReference type="EMBL" id="NNF08044.1"/>
    </source>
</evidence>
<proteinExistence type="inferred from homology"/>
<protein>
    <recommendedName>
        <fullName evidence="3">glucan endo-1,3-beta-D-glucosidase</fullName>
        <ecNumber evidence="3">3.2.1.39</ecNumber>
    </recommendedName>
</protein>
<dbReference type="InterPro" id="IPR022409">
    <property type="entry name" value="PKD/Chitinase_dom"/>
</dbReference>
<evidence type="ECO:0000256" key="5">
    <source>
        <dbReference type="ARBA" id="ARBA00022801"/>
    </source>
</evidence>
<dbReference type="InterPro" id="IPR025965">
    <property type="entry name" value="FlgD/Vpr_Ig-like"/>
</dbReference>
<dbReference type="InterPro" id="IPR000601">
    <property type="entry name" value="PKD_dom"/>
</dbReference>
<evidence type="ECO:0000256" key="7">
    <source>
        <dbReference type="ARBA" id="ARBA00023295"/>
    </source>
</evidence>